<dbReference type="PANTHER" id="PTHR10858:SF9">
    <property type="entry name" value="DEOXYRIBONUCLEASE-2-ALPHA"/>
    <property type="match status" value="1"/>
</dbReference>
<dbReference type="GO" id="GO:0005764">
    <property type="term" value="C:lysosome"/>
    <property type="evidence" value="ECO:0007669"/>
    <property type="project" value="UniProtKB-SubCell"/>
</dbReference>
<evidence type="ECO:0000256" key="2">
    <source>
        <dbReference type="ARBA" id="ARBA00004371"/>
    </source>
</evidence>
<keyword evidence="12" id="KW-0325">Glycoprotein</keyword>
<protein>
    <recommendedName>
        <fullName evidence="14">Deoxyribonuclease-2-alpha</fullName>
        <ecNumber evidence="4">3.1.22.1</ecNumber>
    </recommendedName>
    <alternativeName>
        <fullName evidence="15">Acid DNase</fullName>
    </alternativeName>
    <alternativeName>
        <fullName evidence="17">Deoxyribonuclease II alpha</fullName>
    </alternativeName>
    <alternativeName>
        <fullName evidence="16">Lysosomal DNase II</fullName>
    </alternativeName>
</protein>
<comment type="similarity">
    <text evidence="3">Belongs to the DNase II family.</text>
</comment>
<keyword evidence="13" id="KW-0458">Lysosome</keyword>
<dbReference type="InterPro" id="IPR004947">
    <property type="entry name" value="DNase_II"/>
</dbReference>
<evidence type="ECO:0000256" key="8">
    <source>
        <dbReference type="ARBA" id="ARBA00022729"/>
    </source>
</evidence>
<sequence length="352" mass="39339">MYKAPKLNNIETTGLEYLYIDSDGKIETSKDHNKLIDNPVGVLGNTLKPLFTTSMPKDFGFITYSDQPPGCNAPAKFGHSKGLVMMDKTRTGVWLLHSVPQFPFRRDNNFYPSTGEAKAQTFICVTFNYDEFQKIGDHLLHIAAFPFDHHVPADFHKELIDVTERTITPGEKVQDLRSAAGASFRSIAKHNINEDVKDKDPKRFEGDLYLAIAEEYNTDVKVQTWGRQHKREDSYCGLKEVLNIPSVKADLGNGEVKWTASNDHSKWCVSANANNPLICIADVNRAISQYKRPGGALCFENQPASDLFKGLLMKVTLAPGSVPVTPPVTLMMIYRINKLLHGLGLSVLVDHF</sequence>
<comment type="catalytic activity">
    <reaction evidence="1">
        <text>Endonucleolytic cleavage to nucleoside 3'-phosphates and 3'-phosphooligonucleotide end-products.</text>
        <dbReference type="EC" id="3.1.22.1"/>
    </reaction>
</comment>
<keyword evidence="11" id="KW-1015">Disulfide bond</keyword>
<evidence type="ECO:0000313" key="20">
    <source>
        <dbReference type="Proteomes" id="UP000327493"/>
    </source>
</evidence>
<evidence type="ECO:0000256" key="13">
    <source>
        <dbReference type="ARBA" id="ARBA00023228"/>
    </source>
</evidence>
<evidence type="ECO:0000256" key="1">
    <source>
        <dbReference type="ARBA" id="ARBA00000447"/>
    </source>
</evidence>
<dbReference type="GO" id="GO:0006309">
    <property type="term" value="P:apoptotic DNA fragmentation"/>
    <property type="evidence" value="ECO:0007669"/>
    <property type="project" value="TreeGrafter"/>
</dbReference>
<dbReference type="Pfam" id="PF03265">
    <property type="entry name" value="DNase_II"/>
    <property type="match status" value="1"/>
</dbReference>
<evidence type="ECO:0000256" key="14">
    <source>
        <dbReference type="ARBA" id="ARBA00039868"/>
    </source>
</evidence>
<dbReference type="PANTHER" id="PTHR10858">
    <property type="entry name" value="DEOXYRIBONUCLEASE II"/>
    <property type="match status" value="1"/>
</dbReference>
<evidence type="ECO:0000256" key="7">
    <source>
        <dbReference type="ARBA" id="ARBA00022722"/>
    </source>
</evidence>
<keyword evidence="9" id="KW-0255">Endonuclease</keyword>
<proteinExistence type="inferred from homology"/>
<reference evidence="19 20" key="1">
    <citation type="submission" date="2019-08" db="EMBL/GenBank/DDBJ databases">
        <title>A chromosome-level genome assembly, high-density linkage maps, and genome scans reveal the genomic architecture of hybrid incompatibilities underlying speciation via character displacement in darters (Percidae: Etheostominae).</title>
        <authorList>
            <person name="Moran R.L."/>
            <person name="Catchen J.M."/>
            <person name="Fuller R.C."/>
        </authorList>
    </citation>
    <scope>NUCLEOTIDE SEQUENCE [LARGE SCALE GENOMIC DNA]</scope>
    <source>
        <strain evidence="19">EspeVRDwgs_2016</strain>
        <tissue evidence="19">Muscle</tissue>
    </source>
</reference>
<evidence type="ECO:0000256" key="15">
    <source>
        <dbReference type="ARBA" id="ARBA00041393"/>
    </source>
</evidence>
<accession>A0A5J5DLZ9</accession>
<comment type="subcellular location">
    <subcellularLocation>
        <location evidence="2">Lysosome</location>
    </subcellularLocation>
</comment>
<evidence type="ECO:0000256" key="9">
    <source>
        <dbReference type="ARBA" id="ARBA00022759"/>
    </source>
</evidence>
<dbReference type="GO" id="GO:0004531">
    <property type="term" value="F:deoxyribonuclease II activity"/>
    <property type="evidence" value="ECO:0007669"/>
    <property type="project" value="UniProtKB-EC"/>
</dbReference>
<gene>
    <name evidence="19" type="ORF">FQN60_005239</name>
</gene>
<comment type="function">
    <text evidence="18">Hydrolyzes DNA under acidic conditions with a preference for double-stranded DNA. Plays a major role in the clearance of nucleic acids generated through apoptosis, hence preventing autoinflammation. Necessary for proper fetal development and for definitive erythropoiesis in fetal liver and bone marrow, where it degrades nuclear DNA expelled from erythroid precursor cells.</text>
</comment>
<evidence type="ECO:0000256" key="6">
    <source>
        <dbReference type="ARBA" id="ARBA00022703"/>
    </source>
</evidence>
<evidence type="ECO:0000256" key="4">
    <source>
        <dbReference type="ARBA" id="ARBA00012036"/>
    </source>
</evidence>
<evidence type="ECO:0000256" key="18">
    <source>
        <dbReference type="ARBA" id="ARBA00045381"/>
    </source>
</evidence>
<evidence type="ECO:0000256" key="3">
    <source>
        <dbReference type="ARBA" id="ARBA00007527"/>
    </source>
</evidence>
<keyword evidence="8" id="KW-0732">Signal</keyword>
<evidence type="ECO:0000256" key="10">
    <source>
        <dbReference type="ARBA" id="ARBA00022801"/>
    </source>
</evidence>
<comment type="caution">
    <text evidence="19">The sequence shown here is derived from an EMBL/GenBank/DDBJ whole genome shotgun (WGS) entry which is preliminary data.</text>
</comment>
<dbReference type="EMBL" id="VOFY01000003">
    <property type="protein sequence ID" value="KAA8594405.1"/>
    <property type="molecule type" value="Genomic_DNA"/>
</dbReference>
<dbReference type="AlphaFoldDB" id="A0A5J5DLZ9"/>
<name>A0A5J5DLZ9_9PERO</name>
<evidence type="ECO:0000256" key="12">
    <source>
        <dbReference type="ARBA" id="ARBA00023180"/>
    </source>
</evidence>
<dbReference type="EC" id="3.1.22.1" evidence="4"/>
<keyword evidence="10" id="KW-0378">Hydrolase</keyword>
<keyword evidence="5" id="KW-0217">Developmental protein</keyword>
<keyword evidence="6" id="KW-0053">Apoptosis</keyword>
<evidence type="ECO:0000256" key="16">
    <source>
        <dbReference type="ARBA" id="ARBA00041918"/>
    </source>
</evidence>
<evidence type="ECO:0000313" key="19">
    <source>
        <dbReference type="EMBL" id="KAA8594405.1"/>
    </source>
</evidence>
<keyword evidence="20" id="KW-1185">Reference proteome</keyword>
<evidence type="ECO:0000256" key="17">
    <source>
        <dbReference type="ARBA" id="ARBA00043033"/>
    </source>
</evidence>
<organism evidence="19 20">
    <name type="scientific">Etheostoma spectabile</name>
    <name type="common">orangethroat darter</name>
    <dbReference type="NCBI Taxonomy" id="54343"/>
    <lineage>
        <taxon>Eukaryota</taxon>
        <taxon>Metazoa</taxon>
        <taxon>Chordata</taxon>
        <taxon>Craniata</taxon>
        <taxon>Vertebrata</taxon>
        <taxon>Euteleostomi</taxon>
        <taxon>Actinopterygii</taxon>
        <taxon>Neopterygii</taxon>
        <taxon>Teleostei</taxon>
        <taxon>Neoteleostei</taxon>
        <taxon>Acanthomorphata</taxon>
        <taxon>Eupercaria</taxon>
        <taxon>Perciformes</taxon>
        <taxon>Percoidei</taxon>
        <taxon>Percidae</taxon>
        <taxon>Etheostomatinae</taxon>
        <taxon>Etheostoma</taxon>
    </lineage>
</organism>
<evidence type="ECO:0000256" key="11">
    <source>
        <dbReference type="ARBA" id="ARBA00023157"/>
    </source>
</evidence>
<evidence type="ECO:0000256" key="5">
    <source>
        <dbReference type="ARBA" id="ARBA00022473"/>
    </source>
</evidence>
<dbReference type="Proteomes" id="UP000327493">
    <property type="component" value="Chromosome 3"/>
</dbReference>
<keyword evidence="7" id="KW-0540">Nuclease</keyword>
<dbReference type="CDD" id="cd09120">
    <property type="entry name" value="PLDc_DNaseII_1"/>
    <property type="match status" value="1"/>
</dbReference>